<dbReference type="InParanoid" id="A0A369JFS0"/>
<gene>
    <name evidence="1" type="ORF">Hypma_012318</name>
</gene>
<dbReference type="AlphaFoldDB" id="A0A369JFS0"/>
<proteinExistence type="predicted"/>
<protein>
    <recommendedName>
        <fullName evidence="3">Reverse transcriptase domain-containing protein</fullName>
    </recommendedName>
</protein>
<accession>A0A369JFS0</accession>
<dbReference type="PANTHER" id="PTHR47510:SF3">
    <property type="entry name" value="ENDO_EXONUCLEASE_PHOSPHATASE DOMAIN-CONTAINING PROTEIN"/>
    <property type="match status" value="1"/>
</dbReference>
<keyword evidence="2" id="KW-1185">Reference proteome</keyword>
<dbReference type="STRING" id="39966.A0A369JFS0"/>
<evidence type="ECO:0000313" key="2">
    <source>
        <dbReference type="Proteomes" id="UP000076154"/>
    </source>
</evidence>
<evidence type="ECO:0000313" key="1">
    <source>
        <dbReference type="EMBL" id="RDB20758.1"/>
    </source>
</evidence>
<reference evidence="1" key="1">
    <citation type="submission" date="2018-04" db="EMBL/GenBank/DDBJ databases">
        <title>Whole genome sequencing of Hypsizygus marmoreus.</title>
        <authorList>
            <person name="Choi I.-G."/>
            <person name="Min B."/>
            <person name="Kim J.-G."/>
            <person name="Kim S."/>
            <person name="Oh Y.-L."/>
            <person name="Kong W.-S."/>
            <person name="Park H."/>
            <person name="Jeong J."/>
            <person name="Song E.-S."/>
        </authorList>
    </citation>
    <scope>NUCLEOTIDE SEQUENCE [LARGE SCALE GENOMIC DNA]</scope>
    <source>
        <strain evidence="1">51987-8</strain>
    </source>
</reference>
<comment type="caution">
    <text evidence="1">The sequence shown here is derived from an EMBL/GenBank/DDBJ whole genome shotgun (WGS) entry which is preliminary data.</text>
</comment>
<name>A0A369JFS0_HYPMA</name>
<dbReference type="PANTHER" id="PTHR47510">
    <property type="entry name" value="REVERSE TRANSCRIPTASE DOMAIN-CONTAINING PROTEIN"/>
    <property type="match status" value="1"/>
</dbReference>
<dbReference type="EMBL" id="LUEZ02000058">
    <property type="protein sequence ID" value="RDB20758.1"/>
    <property type="molecule type" value="Genomic_DNA"/>
</dbReference>
<sequence>MEWPEFLEELEAQLAMIPEPQPLKTEGEFKKAIEDLTHVLQETITRKVKMNKPRPHSKRWWNSDLTAAKRQLYKLSDLITKFRVLLDHPIHDEYRKARNAYSEEIWKAKVQHWSEFLEHAIVDDIWMANKYISEPIGDGGCPRVPTLKTVSLGGQQQDATSNEDKAHVLAKAFFPEKPATSSVPQGFVYPPLLTPPPPITEDQIMRHIKRLSPYKASGPDGIPNVVLQKSANLIAKYLLHIYRAVLALNTYYDGW</sequence>
<evidence type="ECO:0008006" key="3">
    <source>
        <dbReference type="Google" id="ProtNLM"/>
    </source>
</evidence>
<dbReference type="Proteomes" id="UP000076154">
    <property type="component" value="Unassembled WGS sequence"/>
</dbReference>
<organism evidence="1 2">
    <name type="scientific">Hypsizygus marmoreus</name>
    <name type="common">White beech mushroom</name>
    <name type="synonym">Agaricus marmoreus</name>
    <dbReference type="NCBI Taxonomy" id="39966"/>
    <lineage>
        <taxon>Eukaryota</taxon>
        <taxon>Fungi</taxon>
        <taxon>Dikarya</taxon>
        <taxon>Basidiomycota</taxon>
        <taxon>Agaricomycotina</taxon>
        <taxon>Agaricomycetes</taxon>
        <taxon>Agaricomycetidae</taxon>
        <taxon>Agaricales</taxon>
        <taxon>Tricholomatineae</taxon>
        <taxon>Lyophyllaceae</taxon>
        <taxon>Hypsizygus</taxon>
    </lineage>
</organism>
<dbReference type="OrthoDB" id="412006at2759"/>